<evidence type="ECO:0000313" key="1">
    <source>
        <dbReference type="EMBL" id="PSN87055.1"/>
    </source>
</evidence>
<dbReference type="EMBL" id="NEXB01000088">
    <property type="protein sequence ID" value="PSN87055.1"/>
    <property type="molecule type" value="Genomic_DNA"/>
</dbReference>
<comment type="caution">
    <text evidence="1">The sequence shown here is derived from an EMBL/GenBank/DDBJ whole genome shotgun (WGS) entry which is preliminary data.</text>
</comment>
<evidence type="ECO:0000313" key="2">
    <source>
        <dbReference type="Proteomes" id="UP000241473"/>
    </source>
</evidence>
<proteinExistence type="predicted"/>
<name>A0A2R6AL23_9ARCH</name>
<accession>A0A2R6AL23</accession>
<protein>
    <submittedName>
        <fullName evidence="1">Uncharacterized protein</fullName>
    </submittedName>
</protein>
<organism evidence="1 2">
    <name type="scientific">Candidatus Marsarchaeota G1 archaeon OSP_C</name>
    <dbReference type="NCBI Taxonomy" id="1978154"/>
    <lineage>
        <taxon>Archaea</taxon>
        <taxon>Candidatus Marsarchaeota</taxon>
        <taxon>Candidatus Marsarchaeota group 1</taxon>
    </lineage>
</organism>
<dbReference type="Proteomes" id="UP000241473">
    <property type="component" value="Unassembled WGS sequence"/>
</dbReference>
<dbReference type="AlphaFoldDB" id="A0A2R6AL23"/>
<reference evidence="1 2" key="1">
    <citation type="submission" date="2017-04" db="EMBL/GenBank/DDBJ databases">
        <title>Novel microbial lineages endemic to geothermal iron-oxide mats fill important gaps in the evolutionary history of Archaea.</title>
        <authorList>
            <person name="Jay Z.J."/>
            <person name="Beam J.P."/>
            <person name="Dlakic M."/>
            <person name="Rusch D.B."/>
            <person name="Kozubal M.A."/>
            <person name="Inskeep W.P."/>
        </authorList>
    </citation>
    <scope>NUCLEOTIDE SEQUENCE [LARGE SCALE GENOMIC DNA]</scope>
    <source>
        <strain evidence="1">OSP_C</strain>
    </source>
</reference>
<gene>
    <name evidence="1" type="ORF">B9Q00_09865</name>
</gene>
<sequence length="63" mass="6968">MTWAFTTRWLGLGWVAGVPAGWWTQKSVLGVRVTFEANFGSTVVGSGWEGVLCLCIGWCVFER</sequence>